<organism evidence="3 4">
    <name type="scientific">Marinicauda salina</name>
    <dbReference type="NCBI Taxonomy" id="2135793"/>
    <lineage>
        <taxon>Bacteria</taxon>
        <taxon>Pseudomonadati</taxon>
        <taxon>Pseudomonadota</taxon>
        <taxon>Alphaproteobacteria</taxon>
        <taxon>Maricaulales</taxon>
        <taxon>Maricaulaceae</taxon>
        <taxon>Marinicauda</taxon>
    </lineage>
</organism>
<dbReference type="AlphaFoldDB" id="A0A2U2BX44"/>
<keyword evidence="1" id="KW-0472">Membrane</keyword>
<comment type="caution">
    <text evidence="3">The sequence shown here is derived from an EMBL/GenBank/DDBJ whole genome shotgun (WGS) entry which is preliminary data.</text>
</comment>
<evidence type="ECO:0000313" key="4">
    <source>
        <dbReference type="Proteomes" id="UP000245168"/>
    </source>
</evidence>
<proteinExistence type="predicted"/>
<gene>
    <name evidence="3" type="ORF">DDZ18_03035</name>
</gene>
<dbReference type="Pfam" id="PF07811">
    <property type="entry name" value="TadE"/>
    <property type="match status" value="1"/>
</dbReference>
<feature type="domain" description="TadE-like" evidence="2">
    <location>
        <begin position="16"/>
        <end position="58"/>
    </location>
</feature>
<dbReference type="Proteomes" id="UP000245168">
    <property type="component" value="Unassembled WGS sequence"/>
</dbReference>
<keyword evidence="4" id="KW-1185">Reference proteome</keyword>
<keyword evidence="1" id="KW-0812">Transmembrane</keyword>
<dbReference type="OrthoDB" id="7856227at2"/>
<dbReference type="RefSeq" id="WP_109251867.1">
    <property type="nucleotide sequence ID" value="NZ_QEXV01000001.1"/>
</dbReference>
<evidence type="ECO:0000256" key="1">
    <source>
        <dbReference type="SAM" id="Phobius"/>
    </source>
</evidence>
<name>A0A2U2BX44_9PROT</name>
<feature type="transmembrane region" description="Helical" evidence="1">
    <location>
        <begin position="21"/>
        <end position="44"/>
    </location>
</feature>
<sequence>MMRRSRLFSFGRDRDGATLAEFAILLPVLALLTFAIIEFALVLWQHQQAQIAVSRALRLATTRALVDPADFTDCNGPNGSAATEQAGTSCSAVAGGGVWGPETCTVSSPGYCDPALLADMLAEVQALFPEAEASNMVVELEGAGLGFVGFGRPVPMVKVRLTGIDYQFIAIGGLAGLGDLTLPDFEATAPAEDLSGA</sequence>
<reference evidence="4" key="1">
    <citation type="submission" date="2018-05" db="EMBL/GenBank/DDBJ databases">
        <authorList>
            <person name="Liu B.-T."/>
        </authorList>
    </citation>
    <scope>NUCLEOTIDE SEQUENCE [LARGE SCALE GENOMIC DNA]</scope>
    <source>
        <strain evidence="4">WD6-1</strain>
    </source>
</reference>
<dbReference type="InterPro" id="IPR012495">
    <property type="entry name" value="TadE-like_dom"/>
</dbReference>
<evidence type="ECO:0000259" key="2">
    <source>
        <dbReference type="Pfam" id="PF07811"/>
    </source>
</evidence>
<protein>
    <recommendedName>
        <fullName evidence="2">TadE-like domain-containing protein</fullName>
    </recommendedName>
</protein>
<accession>A0A2U2BX44</accession>
<dbReference type="EMBL" id="QEXV01000001">
    <property type="protein sequence ID" value="PWE18593.1"/>
    <property type="molecule type" value="Genomic_DNA"/>
</dbReference>
<keyword evidence="1" id="KW-1133">Transmembrane helix</keyword>
<evidence type="ECO:0000313" key="3">
    <source>
        <dbReference type="EMBL" id="PWE18593.1"/>
    </source>
</evidence>